<feature type="non-terminal residue" evidence="1">
    <location>
        <position position="1"/>
    </location>
</feature>
<dbReference type="Proteomes" id="UP000196531">
    <property type="component" value="Unassembled WGS sequence"/>
</dbReference>
<protein>
    <submittedName>
        <fullName evidence="1">SusC/RagA family TonB-linked outer membrane protein</fullName>
    </submittedName>
</protein>
<dbReference type="EMBL" id="MAAO01000014">
    <property type="protein sequence ID" value="OUR94017.1"/>
    <property type="molecule type" value="Genomic_DNA"/>
</dbReference>
<sequence>ILDLGEAGDVPFGNRVGGVIGEIYVAPYVGVNPANGNLLFLDLEGNITEDINTEDQRATGKNIFPDYQGSFGLDADYKNFFFTAQFNYTLGVDRFDFDLNGFLDPTAIGQFRHSRDILRAWEQPGDVTDIPSLTATNLTDQGLSDRDLRESDYLRLRFIQFGYNVPKALLDKIGFSSLRAFVSGENLVTWSNWRGFDAEALGAAQNGYPTPKTFSVGIEFGF</sequence>
<reference evidence="2" key="1">
    <citation type="journal article" date="2017" name="Proc. Natl. Acad. Sci. U.S.A.">
        <title>Simulation of Deepwater Horizon oil plume reveals substrate specialization within a complex community of hydrocarbon-degraders.</title>
        <authorList>
            <person name="Hu P."/>
            <person name="Dubinsky E.A."/>
            <person name="Probst A.J."/>
            <person name="Wang J."/>
            <person name="Sieber C.M.K."/>
            <person name="Tom L.M."/>
            <person name="Gardinali P."/>
            <person name="Banfield J.F."/>
            <person name="Atlas R.M."/>
            <person name="Andersen G.L."/>
        </authorList>
    </citation>
    <scope>NUCLEOTIDE SEQUENCE [LARGE SCALE GENOMIC DNA]</scope>
</reference>
<proteinExistence type="predicted"/>
<evidence type="ECO:0000313" key="2">
    <source>
        <dbReference type="Proteomes" id="UP000196531"/>
    </source>
</evidence>
<accession>A0A1Y5F8C9</accession>
<name>A0A1Y5F8C9_9BACT</name>
<organism evidence="1 2">
    <name type="scientific">Halobacteriovorax marinus</name>
    <dbReference type="NCBI Taxonomy" id="97084"/>
    <lineage>
        <taxon>Bacteria</taxon>
        <taxon>Pseudomonadati</taxon>
        <taxon>Bdellovibrionota</taxon>
        <taxon>Bacteriovoracia</taxon>
        <taxon>Bacteriovoracales</taxon>
        <taxon>Halobacteriovoraceae</taxon>
        <taxon>Halobacteriovorax</taxon>
    </lineage>
</organism>
<dbReference type="AlphaFoldDB" id="A0A1Y5F8C9"/>
<gene>
    <name evidence="1" type="ORF">A9Q84_18420</name>
</gene>
<dbReference type="SUPFAM" id="SSF56935">
    <property type="entry name" value="Porins"/>
    <property type="match status" value="1"/>
</dbReference>
<evidence type="ECO:0000313" key="1">
    <source>
        <dbReference type="EMBL" id="OUR94017.1"/>
    </source>
</evidence>
<comment type="caution">
    <text evidence="1">The sequence shown here is derived from an EMBL/GenBank/DDBJ whole genome shotgun (WGS) entry which is preliminary data.</text>
</comment>